<comment type="caution">
    <text evidence="2">The sequence shown here is derived from an EMBL/GenBank/DDBJ whole genome shotgun (WGS) entry which is preliminary data.</text>
</comment>
<dbReference type="PANTHER" id="PTHR47331:SF1">
    <property type="entry name" value="GAG-LIKE PROTEIN"/>
    <property type="match status" value="1"/>
</dbReference>
<sequence>MEVEAILNSKPLGYVPSDIRDLDPMTPNCLLMGWPDGSDELLSQRRWQHVQVLADHFWARFSRLYLPGLQLRQKWQSSPADVTEDSVAMIVDPQLPRAMWPTVAHCEGHGWGTYGPQYVNGPRGHLIRPAI</sequence>
<dbReference type="InterPro" id="IPR040676">
    <property type="entry name" value="DUF5641"/>
</dbReference>
<evidence type="ECO:0000313" key="3">
    <source>
        <dbReference type="Proteomes" id="UP001591681"/>
    </source>
</evidence>
<evidence type="ECO:0000313" key="2">
    <source>
        <dbReference type="EMBL" id="KAL2092896.1"/>
    </source>
</evidence>
<feature type="domain" description="DUF5641" evidence="1">
    <location>
        <begin position="45"/>
        <end position="102"/>
    </location>
</feature>
<protein>
    <recommendedName>
        <fullName evidence="1">DUF5641 domain-containing protein</fullName>
    </recommendedName>
</protein>
<gene>
    <name evidence="2" type="ORF">ACEWY4_012694</name>
</gene>
<dbReference type="Proteomes" id="UP001591681">
    <property type="component" value="Unassembled WGS sequence"/>
</dbReference>
<organism evidence="2 3">
    <name type="scientific">Coilia grayii</name>
    <name type="common">Gray's grenadier anchovy</name>
    <dbReference type="NCBI Taxonomy" id="363190"/>
    <lineage>
        <taxon>Eukaryota</taxon>
        <taxon>Metazoa</taxon>
        <taxon>Chordata</taxon>
        <taxon>Craniata</taxon>
        <taxon>Vertebrata</taxon>
        <taxon>Euteleostomi</taxon>
        <taxon>Actinopterygii</taxon>
        <taxon>Neopterygii</taxon>
        <taxon>Teleostei</taxon>
        <taxon>Clupei</taxon>
        <taxon>Clupeiformes</taxon>
        <taxon>Clupeoidei</taxon>
        <taxon>Engraulidae</taxon>
        <taxon>Coilinae</taxon>
        <taxon>Coilia</taxon>
    </lineage>
</organism>
<reference evidence="2 3" key="1">
    <citation type="submission" date="2024-09" db="EMBL/GenBank/DDBJ databases">
        <title>A chromosome-level genome assembly of Gray's grenadier anchovy, Coilia grayii.</title>
        <authorList>
            <person name="Fu Z."/>
        </authorList>
    </citation>
    <scope>NUCLEOTIDE SEQUENCE [LARGE SCALE GENOMIC DNA]</scope>
    <source>
        <strain evidence="2">G4</strain>
        <tissue evidence="2">Muscle</tissue>
    </source>
</reference>
<evidence type="ECO:0000259" key="1">
    <source>
        <dbReference type="Pfam" id="PF18701"/>
    </source>
</evidence>
<dbReference type="AlphaFoldDB" id="A0ABD1K1F0"/>
<dbReference type="EMBL" id="JBHFQA010000010">
    <property type="protein sequence ID" value="KAL2092896.1"/>
    <property type="molecule type" value="Genomic_DNA"/>
</dbReference>
<accession>A0ABD1K1F0</accession>
<name>A0ABD1K1F0_9TELE</name>
<keyword evidence="3" id="KW-1185">Reference proteome</keyword>
<dbReference type="Pfam" id="PF18701">
    <property type="entry name" value="DUF5641"/>
    <property type="match status" value="1"/>
</dbReference>
<dbReference type="PANTHER" id="PTHR47331">
    <property type="entry name" value="PHD-TYPE DOMAIN-CONTAINING PROTEIN"/>
    <property type="match status" value="1"/>
</dbReference>
<proteinExistence type="predicted"/>